<dbReference type="PANTHER" id="PTHR30204">
    <property type="entry name" value="REDOX-CYCLING DRUG-SENSING TRANSCRIPTIONAL ACTIVATOR SOXR"/>
    <property type="match status" value="1"/>
</dbReference>
<evidence type="ECO:0000256" key="1">
    <source>
        <dbReference type="ARBA" id="ARBA00022491"/>
    </source>
</evidence>
<evidence type="ECO:0000259" key="5">
    <source>
        <dbReference type="PROSITE" id="PS50937"/>
    </source>
</evidence>
<keyword evidence="3" id="KW-0238">DNA-binding</keyword>
<dbReference type="EMBL" id="JBHTIO010000044">
    <property type="protein sequence ID" value="MFD0898000.1"/>
    <property type="molecule type" value="Genomic_DNA"/>
</dbReference>
<dbReference type="Proteomes" id="UP001597104">
    <property type="component" value="Unassembled WGS sequence"/>
</dbReference>
<comment type="caution">
    <text evidence="6">The sequence shown here is derived from an EMBL/GenBank/DDBJ whole genome shotgun (WGS) entry which is preliminary data.</text>
</comment>
<dbReference type="SUPFAM" id="SSF46955">
    <property type="entry name" value="Putative DNA-binding domain"/>
    <property type="match status" value="1"/>
</dbReference>
<protein>
    <submittedName>
        <fullName evidence="6">MerR family transcriptional regulator</fullName>
    </submittedName>
</protein>
<dbReference type="PANTHER" id="PTHR30204:SF69">
    <property type="entry name" value="MERR-FAMILY TRANSCRIPTIONAL REGULATOR"/>
    <property type="match status" value="1"/>
</dbReference>
<evidence type="ECO:0000256" key="4">
    <source>
        <dbReference type="ARBA" id="ARBA00023163"/>
    </source>
</evidence>
<keyword evidence="4" id="KW-0804">Transcription</keyword>
<accession>A0ABW3EE59</accession>
<feature type="domain" description="HTH merR-type" evidence="5">
    <location>
        <begin position="1"/>
        <end position="70"/>
    </location>
</feature>
<evidence type="ECO:0000313" key="7">
    <source>
        <dbReference type="Proteomes" id="UP001597104"/>
    </source>
</evidence>
<dbReference type="SMART" id="SM00422">
    <property type="entry name" value="HTH_MERR"/>
    <property type="match status" value="1"/>
</dbReference>
<dbReference type="Gene3D" id="1.10.1660.10">
    <property type="match status" value="1"/>
</dbReference>
<dbReference type="Pfam" id="PF13411">
    <property type="entry name" value="MerR_1"/>
    <property type="match status" value="1"/>
</dbReference>
<evidence type="ECO:0000256" key="3">
    <source>
        <dbReference type="ARBA" id="ARBA00023125"/>
    </source>
</evidence>
<keyword evidence="7" id="KW-1185">Reference proteome</keyword>
<dbReference type="InterPro" id="IPR047057">
    <property type="entry name" value="MerR_fam"/>
</dbReference>
<gene>
    <name evidence="6" type="ORF">ACFQZ7_09730</name>
</gene>
<reference evidence="7" key="1">
    <citation type="journal article" date="2019" name="Int. J. Syst. Evol. Microbiol.">
        <title>The Global Catalogue of Microorganisms (GCM) 10K type strain sequencing project: providing services to taxonomists for standard genome sequencing and annotation.</title>
        <authorList>
            <consortium name="The Broad Institute Genomics Platform"/>
            <consortium name="The Broad Institute Genome Sequencing Center for Infectious Disease"/>
            <person name="Wu L."/>
            <person name="Ma J."/>
        </authorList>
    </citation>
    <scope>NUCLEOTIDE SEQUENCE [LARGE SCALE GENOMIC DNA]</scope>
    <source>
        <strain evidence="7">CCM 8925</strain>
    </source>
</reference>
<dbReference type="InterPro" id="IPR009061">
    <property type="entry name" value="DNA-bd_dom_put_sf"/>
</dbReference>
<organism evidence="6 7">
    <name type="scientific">Loigolactobacillus binensis</name>
    <dbReference type="NCBI Taxonomy" id="2559922"/>
    <lineage>
        <taxon>Bacteria</taxon>
        <taxon>Bacillati</taxon>
        <taxon>Bacillota</taxon>
        <taxon>Bacilli</taxon>
        <taxon>Lactobacillales</taxon>
        <taxon>Lactobacillaceae</taxon>
        <taxon>Loigolactobacillus</taxon>
    </lineage>
</organism>
<proteinExistence type="predicted"/>
<keyword evidence="1" id="KW-0678">Repressor</keyword>
<name>A0ABW3EE59_9LACO</name>
<dbReference type="PROSITE" id="PS50937">
    <property type="entry name" value="HTH_MERR_2"/>
    <property type="match status" value="1"/>
</dbReference>
<dbReference type="InterPro" id="IPR000551">
    <property type="entry name" value="MerR-type_HTH_dom"/>
</dbReference>
<evidence type="ECO:0000313" key="6">
    <source>
        <dbReference type="EMBL" id="MFD0898000.1"/>
    </source>
</evidence>
<evidence type="ECO:0000256" key="2">
    <source>
        <dbReference type="ARBA" id="ARBA00023015"/>
    </source>
</evidence>
<keyword evidence="2" id="KW-0805">Transcription regulation</keyword>
<sequence>MHAIREVATQFNLTYDALRYYEKIGLLPTIHRDRQGRREYSDDDLAVLNKLVHLRHLGASVAETRQILALFQTKQITTATYDAGLAILAHLDQELDRRSAELKTQKAFLAEKTARIQAEHKQALMQDLKPVAVDGKAIGK</sequence>
<dbReference type="RefSeq" id="WP_137636533.1">
    <property type="nucleotide sequence ID" value="NZ_BJDN01000001.1"/>
</dbReference>